<accession>A0A5N6GX81</accession>
<organism evidence="2">
    <name type="scientific">Aspergillus flavus</name>
    <dbReference type="NCBI Taxonomy" id="5059"/>
    <lineage>
        <taxon>Eukaryota</taxon>
        <taxon>Fungi</taxon>
        <taxon>Dikarya</taxon>
        <taxon>Ascomycota</taxon>
        <taxon>Pezizomycotina</taxon>
        <taxon>Eurotiomycetes</taxon>
        <taxon>Eurotiomycetidae</taxon>
        <taxon>Eurotiales</taxon>
        <taxon>Aspergillaceae</taxon>
        <taxon>Aspergillus</taxon>
        <taxon>Aspergillus subgen. Circumdati</taxon>
    </lineage>
</organism>
<protein>
    <submittedName>
        <fullName evidence="2">Uncharacterized protein</fullName>
    </submittedName>
</protein>
<dbReference type="Proteomes" id="UP000325434">
    <property type="component" value="Unassembled WGS sequence"/>
</dbReference>
<keyword evidence="1" id="KW-1133">Transmembrane helix</keyword>
<gene>
    <name evidence="2" type="ORF">BDV35DRAFT_358340</name>
</gene>
<keyword evidence="1" id="KW-0472">Membrane</keyword>
<dbReference type="AlphaFoldDB" id="A0A5N6GX81"/>
<evidence type="ECO:0000313" key="2">
    <source>
        <dbReference type="EMBL" id="KAB8245083.1"/>
    </source>
</evidence>
<evidence type="ECO:0000256" key="1">
    <source>
        <dbReference type="SAM" id="Phobius"/>
    </source>
</evidence>
<name>A0A5N6GX81_ASPFL</name>
<reference evidence="2" key="1">
    <citation type="submission" date="2019-04" db="EMBL/GenBank/DDBJ databases">
        <title>Friends and foes A comparative genomics study of 23 Aspergillus species from section Flavi.</title>
        <authorList>
            <consortium name="DOE Joint Genome Institute"/>
            <person name="Kjaerbolling I."/>
            <person name="Vesth T."/>
            <person name="Frisvad J.C."/>
            <person name="Nybo J.L."/>
            <person name="Theobald S."/>
            <person name="Kildgaard S."/>
            <person name="Isbrandt T."/>
            <person name="Kuo A."/>
            <person name="Sato A."/>
            <person name="Lyhne E.K."/>
            <person name="Kogle M.E."/>
            <person name="Wiebenga A."/>
            <person name="Kun R.S."/>
            <person name="Lubbers R.J."/>
            <person name="Makela M.R."/>
            <person name="Barry K."/>
            <person name="Chovatia M."/>
            <person name="Clum A."/>
            <person name="Daum C."/>
            <person name="Haridas S."/>
            <person name="He G."/>
            <person name="LaButti K."/>
            <person name="Lipzen A."/>
            <person name="Mondo S."/>
            <person name="Riley R."/>
            <person name="Salamov A."/>
            <person name="Simmons B.A."/>
            <person name="Magnuson J.K."/>
            <person name="Henrissat B."/>
            <person name="Mortensen U.H."/>
            <person name="Larsen T.O."/>
            <person name="Devries R.P."/>
            <person name="Grigoriev I.V."/>
            <person name="Machida M."/>
            <person name="Baker S.E."/>
            <person name="Andersen M.R."/>
        </authorList>
    </citation>
    <scope>NUCLEOTIDE SEQUENCE [LARGE SCALE GENOMIC DNA]</scope>
    <source>
        <strain evidence="2">CBS 121.62</strain>
    </source>
</reference>
<sequence>MLFRLHMSFTSLSLRKTHIDSLLFFYYDILFYLFIFFYYRFSCSFRLRPVWLTKHHRRLLLDSTTP</sequence>
<keyword evidence="1" id="KW-0812">Transmembrane</keyword>
<dbReference type="EMBL" id="ML734618">
    <property type="protein sequence ID" value="KAB8245083.1"/>
    <property type="molecule type" value="Genomic_DNA"/>
</dbReference>
<proteinExistence type="predicted"/>
<feature type="transmembrane region" description="Helical" evidence="1">
    <location>
        <begin position="21"/>
        <end position="39"/>
    </location>
</feature>